<accession>A0A2Z3GNY9</accession>
<dbReference type="SUPFAM" id="SSF55785">
    <property type="entry name" value="PYP-like sensor domain (PAS domain)"/>
    <property type="match status" value="1"/>
</dbReference>
<evidence type="ECO:0000256" key="11">
    <source>
        <dbReference type="SAM" id="Phobius"/>
    </source>
</evidence>
<dbReference type="OrthoDB" id="7568856at2"/>
<keyword evidence="5" id="KW-0597">Phosphoprotein</keyword>
<dbReference type="Gene3D" id="3.30.450.20">
    <property type="entry name" value="PAS domain"/>
    <property type="match status" value="1"/>
</dbReference>
<evidence type="ECO:0000256" key="1">
    <source>
        <dbReference type="ARBA" id="ARBA00000085"/>
    </source>
</evidence>
<gene>
    <name evidence="14" type="ORF">C1280_02380</name>
</gene>
<feature type="transmembrane region" description="Helical" evidence="11">
    <location>
        <begin position="223"/>
        <end position="242"/>
    </location>
</feature>
<evidence type="ECO:0000313" key="15">
    <source>
        <dbReference type="Proteomes" id="UP000245802"/>
    </source>
</evidence>
<dbReference type="InterPro" id="IPR007895">
    <property type="entry name" value="MASE1"/>
</dbReference>
<evidence type="ECO:0000256" key="4">
    <source>
        <dbReference type="ARBA" id="ARBA00022475"/>
    </source>
</evidence>
<dbReference type="EC" id="2.7.13.3" evidence="3"/>
<evidence type="ECO:0000256" key="9">
    <source>
        <dbReference type="ARBA" id="ARBA00022989"/>
    </source>
</evidence>
<dbReference type="EMBL" id="CP025958">
    <property type="protein sequence ID" value="AWM35969.1"/>
    <property type="molecule type" value="Genomic_DNA"/>
</dbReference>
<keyword evidence="9 11" id="KW-1133">Transmembrane helix</keyword>
<organism evidence="14 15">
    <name type="scientific">Gemmata obscuriglobus</name>
    <dbReference type="NCBI Taxonomy" id="114"/>
    <lineage>
        <taxon>Bacteria</taxon>
        <taxon>Pseudomonadati</taxon>
        <taxon>Planctomycetota</taxon>
        <taxon>Planctomycetia</taxon>
        <taxon>Gemmatales</taxon>
        <taxon>Gemmataceae</taxon>
        <taxon>Gemmata</taxon>
    </lineage>
</organism>
<feature type="transmembrane region" description="Helical" evidence="11">
    <location>
        <begin position="20"/>
        <end position="39"/>
    </location>
</feature>
<sequence>MNAPAAPVPHTSLVRPADVARGLGFGAVYFAAAMLGLEFRTEPERMALFWPPNGLLLGTLLIAGPRVRWTALVAGTAASLIANFVGGNSPVVGLGFTLVNVGEPWFAAWLLRHARSGPFELASGDDVFRLFFTLLATGLVSAVPGAAVIVFGLGVPDFGDALVAFWLSDVIGVVIVTPLVLAWARFDRVTLPPPLIWCAVELVALYGGLAALAVAVFTEPAGGRYVLSFAFPLFVFFPWAALRFRVRGASAAVLVIALLAIWNTGRGRGPFVDPGAARAAQLFMAQLFVGVLALCSLVLAATQVSRDRSDARLRDSEERYRQVTETIQEVFWAMTPDCARVLYVSPQYEMVWGRTCASLYAEPGTLVAAVHPEDRAAVAGGLAWYDGEFRIVRPDGAVRWVHTRSFPVRDEYGVPWRVVGISRDVTDVKDAEQARTVLIEQLQKALAEIKTLRGMIPMCAWCRKVRDDTGFWDSVEGYISEHTHASVTHGICPKCLDDMVQRFPDLAAAGDEGSAG</sequence>
<keyword evidence="8" id="KW-0418">Kinase</keyword>
<keyword evidence="10 11" id="KW-0472">Membrane</keyword>
<dbReference type="GO" id="GO:0005886">
    <property type="term" value="C:plasma membrane"/>
    <property type="evidence" value="ECO:0007669"/>
    <property type="project" value="UniProtKB-SubCell"/>
</dbReference>
<dbReference type="NCBIfam" id="TIGR00229">
    <property type="entry name" value="sensory_box"/>
    <property type="match status" value="1"/>
</dbReference>
<feature type="transmembrane region" description="Helical" evidence="11">
    <location>
        <begin position="285"/>
        <end position="304"/>
    </location>
</feature>
<dbReference type="KEGG" id="gog:C1280_02380"/>
<feature type="domain" description="PAS" evidence="12">
    <location>
        <begin position="316"/>
        <end position="378"/>
    </location>
</feature>
<name>A0A2Z3GNY9_9BACT</name>
<dbReference type="InterPro" id="IPR001610">
    <property type="entry name" value="PAC"/>
</dbReference>
<feature type="transmembrane region" description="Helical" evidence="11">
    <location>
        <begin position="91"/>
        <end position="111"/>
    </location>
</feature>
<dbReference type="InterPro" id="IPR000014">
    <property type="entry name" value="PAS"/>
</dbReference>
<dbReference type="InterPro" id="IPR013655">
    <property type="entry name" value="PAS_fold_3"/>
</dbReference>
<comment type="catalytic activity">
    <reaction evidence="1">
        <text>ATP + protein L-histidine = ADP + protein N-phospho-L-histidine.</text>
        <dbReference type="EC" id="2.7.13.3"/>
    </reaction>
</comment>
<dbReference type="PROSITE" id="PS50113">
    <property type="entry name" value="PAC"/>
    <property type="match status" value="1"/>
</dbReference>
<dbReference type="Proteomes" id="UP000245802">
    <property type="component" value="Chromosome"/>
</dbReference>
<evidence type="ECO:0000256" key="8">
    <source>
        <dbReference type="ARBA" id="ARBA00022777"/>
    </source>
</evidence>
<comment type="subcellular location">
    <subcellularLocation>
        <location evidence="2">Cell membrane</location>
        <topology evidence="2">Multi-pass membrane protein</topology>
    </subcellularLocation>
</comment>
<feature type="transmembrane region" description="Helical" evidence="11">
    <location>
        <begin position="195"/>
        <end position="217"/>
    </location>
</feature>
<evidence type="ECO:0000256" key="2">
    <source>
        <dbReference type="ARBA" id="ARBA00004651"/>
    </source>
</evidence>
<proteinExistence type="predicted"/>
<dbReference type="RefSeq" id="WP_010041993.1">
    <property type="nucleotide sequence ID" value="NZ_CP025958.1"/>
</dbReference>
<dbReference type="InterPro" id="IPR035965">
    <property type="entry name" value="PAS-like_dom_sf"/>
</dbReference>
<protein>
    <recommendedName>
        <fullName evidence="3">histidine kinase</fullName>
        <ecNumber evidence="3">2.7.13.3</ecNumber>
    </recommendedName>
</protein>
<feature type="transmembrane region" description="Helical" evidence="11">
    <location>
        <begin position="131"/>
        <end position="155"/>
    </location>
</feature>
<dbReference type="Pfam" id="PF08447">
    <property type="entry name" value="PAS_3"/>
    <property type="match status" value="1"/>
</dbReference>
<dbReference type="Pfam" id="PF05231">
    <property type="entry name" value="MASE1"/>
    <property type="match status" value="1"/>
</dbReference>
<keyword evidence="7 11" id="KW-0812">Transmembrane</keyword>
<keyword evidence="6" id="KW-0808">Transferase</keyword>
<dbReference type="CDD" id="cd00130">
    <property type="entry name" value="PAS"/>
    <property type="match status" value="1"/>
</dbReference>
<keyword evidence="4" id="KW-1003">Cell membrane</keyword>
<evidence type="ECO:0000256" key="10">
    <source>
        <dbReference type="ARBA" id="ARBA00023136"/>
    </source>
</evidence>
<dbReference type="PROSITE" id="PS50112">
    <property type="entry name" value="PAS"/>
    <property type="match status" value="1"/>
</dbReference>
<dbReference type="InterPro" id="IPR052162">
    <property type="entry name" value="Sensor_kinase/Photoreceptor"/>
</dbReference>
<evidence type="ECO:0000256" key="6">
    <source>
        <dbReference type="ARBA" id="ARBA00022679"/>
    </source>
</evidence>
<evidence type="ECO:0000256" key="3">
    <source>
        <dbReference type="ARBA" id="ARBA00012438"/>
    </source>
</evidence>
<feature type="transmembrane region" description="Helical" evidence="11">
    <location>
        <begin position="161"/>
        <end position="183"/>
    </location>
</feature>
<feature type="domain" description="PAC" evidence="13">
    <location>
        <begin position="385"/>
        <end position="437"/>
    </location>
</feature>
<keyword evidence="15" id="KW-1185">Reference proteome</keyword>
<evidence type="ECO:0000259" key="13">
    <source>
        <dbReference type="PROSITE" id="PS50113"/>
    </source>
</evidence>
<reference evidence="14 15" key="1">
    <citation type="submission" date="2018-01" db="EMBL/GenBank/DDBJ databases">
        <title>G. obscuriglobus.</title>
        <authorList>
            <person name="Franke J."/>
            <person name="Blomberg W."/>
            <person name="Selmecki A."/>
        </authorList>
    </citation>
    <scope>NUCLEOTIDE SEQUENCE [LARGE SCALE GENOMIC DNA]</scope>
    <source>
        <strain evidence="14 15">DSM 5831</strain>
    </source>
</reference>
<dbReference type="SMART" id="SM00086">
    <property type="entry name" value="PAC"/>
    <property type="match status" value="1"/>
</dbReference>
<dbReference type="GO" id="GO:0004673">
    <property type="term" value="F:protein histidine kinase activity"/>
    <property type="evidence" value="ECO:0007669"/>
    <property type="project" value="UniProtKB-EC"/>
</dbReference>
<dbReference type="PANTHER" id="PTHR43304:SF1">
    <property type="entry name" value="PAC DOMAIN-CONTAINING PROTEIN"/>
    <property type="match status" value="1"/>
</dbReference>
<evidence type="ECO:0000256" key="7">
    <source>
        <dbReference type="ARBA" id="ARBA00022692"/>
    </source>
</evidence>
<dbReference type="AlphaFoldDB" id="A0A2Z3GNY9"/>
<evidence type="ECO:0000256" key="5">
    <source>
        <dbReference type="ARBA" id="ARBA00022553"/>
    </source>
</evidence>
<evidence type="ECO:0000259" key="12">
    <source>
        <dbReference type="PROSITE" id="PS50112"/>
    </source>
</evidence>
<dbReference type="InterPro" id="IPR000700">
    <property type="entry name" value="PAS-assoc_C"/>
</dbReference>
<feature type="transmembrane region" description="Helical" evidence="11">
    <location>
        <begin position="249"/>
        <end position="265"/>
    </location>
</feature>
<evidence type="ECO:0000313" key="14">
    <source>
        <dbReference type="EMBL" id="AWM35969.1"/>
    </source>
</evidence>
<dbReference type="PANTHER" id="PTHR43304">
    <property type="entry name" value="PHYTOCHROME-LIKE PROTEIN CPH1"/>
    <property type="match status" value="1"/>
</dbReference>